<dbReference type="GO" id="GO:0007166">
    <property type="term" value="P:cell surface receptor signaling pathway"/>
    <property type="evidence" value="ECO:0007669"/>
    <property type="project" value="InterPro"/>
</dbReference>
<dbReference type="FunFam" id="2.10.25.10:FF:000506">
    <property type="entry name" value="Adhesion G protein-coupled receptor E1"/>
    <property type="match status" value="3"/>
</dbReference>
<dbReference type="Pfam" id="PF07645">
    <property type="entry name" value="EGF_CA"/>
    <property type="match status" value="12"/>
</dbReference>
<feature type="transmembrane region" description="Helical" evidence="22">
    <location>
        <begin position="929"/>
        <end position="947"/>
    </location>
</feature>
<dbReference type="FunFam" id="2.10.25.10:FF:000464">
    <property type="entry name" value="Adhesion G protein-coupled receptor E1"/>
    <property type="match status" value="1"/>
</dbReference>
<dbReference type="InterPro" id="IPR057244">
    <property type="entry name" value="GAIN_B"/>
</dbReference>
<feature type="signal peptide" evidence="23">
    <location>
        <begin position="1"/>
        <end position="17"/>
    </location>
</feature>
<dbReference type="InterPro" id="IPR000742">
    <property type="entry name" value="EGF"/>
</dbReference>
<evidence type="ECO:0000259" key="25">
    <source>
        <dbReference type="PROSITE" id="PS50221"/>
    </source>
</evidence>
<evidence type="ECO:0000256" key="4">
    <source>
        <dbReference type="ARBA" id="ARBA00022536"/>
    </source>
</evidence>
<evidence type="ECO:0000313" key="29">
    <source>
        <dbReference type="VGNC" id="VGNC:59143"/>
    </source>
</evidence>
<dbReference type="FunFam" id="1.20.1070.10:FF:000054">
    <property type="entry name" value="Adhesion G protein-coupled receptor E3"/>
    <property type="match status" value="1"/>
</dbReference>
<evidence type="ECO:0000256" key="3">
    <source>
        <dbReference type="ARBA" id="ARBA00022475"/>
    </source>
</evidence>
<evidence type="ECO:0000256" key="17">
    <source>
        <dbReference type="ARBA" id="ARBA00023224"/>
    </source>
</evidence>
<dbReference type="CDD" id="cd00054">
    <property type="entry name" value="EGF_CA"/>
    <property type="match status" value="12"/>
</dbReference>
<dbReference type="InterPro" id="IPR000832">
    <property type="entry name" value="GPCR_2_secretin-like"/>
</dbReference>
<reference evidence="27 28" key="1">
    <citation type="journal article" date="2009" name="Science">
        <title>Genome sequence, comparative analysis, and population genetics of the domestic horse.</title>
        <authorList>
            <consortium name="Broad Institute Genome Sequencing Platform"/>
            <consortium name="Broad Institute Whole Genome Assembly Team"/>
            <person name="Wade C.M."/>
            <person name="Giulotto E."/>
            <person name="Sigurdsson S."/>
            <person name="Zoli M."/>
            <person name="Gnerre S."/>
            <person name="Imsland F."/>
            <person name="Lear T.L."/>
            <person name="Adelson D.L."/>
            <person name="Bailey E."/>
            <person name="Bellone R.R."/>
            <person name="Bloecker H."/>
            <person name="Distl O."/>
            <person name="Edgar R.C."/>
            <person name="Garber M."/>
            <person name="Leeb T."/>
            <person name="Mauceli E."/>
            <person name="MacLeod J.N."/>
            <person name="Penedo M.C.T."/>
            <person name="Raison J.M."/>
            <person name="Sharpe T."/>
            <person name="Vogel J."/>
            <person name="Andersson L."/>
            <person name="Antczak D.F."/>
            <person name="Biagi T."/>
            <person name="Binns M.M."/>
            <person name="Chowdhary B.P."/>
            <person name="Coleman S.J."/>
            <person name="Della Valle G."/>
            <person name="Fryc S."/>
            <person name="Guerin G."/>
            <person name="Hasegawa T."/>
            <person name="Hill E.W."/>
            <person name="Jurka J."/>
            <person name="Kiialainen A."/>
            <person name="Lindgren G."/>
            <person name="Liu J."/>
            <person name="Magnani E."/>
            <person name="Mickelson J.R."/>
            <person name="Murray J."/>
            <person name="Nergadze S.G."/>
            <person name="Onofrio R."/>
            <person name="Pedroni S."/>
            <person name="Piras M.F."/>
            <person name="Raudsepp T."/>
            <person name="Rocchi M."/>
            <person name="Roeed K.H."/>
            <person name="Ryder O.A."/>
            <person name="Searle S."/>
            <person name="Skow L."/>
            <person name="Swinburne J.E."/>
            <person name="Syvaenen A.C."/>
            <person name="Tozaki T."/>
            <person name="Valberg S.J."/>
            <person name="Vaudin M."/>
            <person name="White J.R."/>
            <person name="Zody M.C."/>
            <person name="Lander E.S."/>
            <person name="Lindblad-Toh K."/>
        </authorList>
    </citation>
    <scope>NUCLEOTIDE SEQUENCE [LARGE SCALE GENOMIC DNA]</scope>
    <source>
        <strain evidence="27 28">Thoroughbred</strain>
    </source>
</reference>
<evidence type="ECO:0000259" key="24">
    <source>
        <dbReference type="PROSITE" id="PS50026"/>
    </source>
</evidence>
<evidence type="ECO:0000256" key="19">
    <source>
        <dbReference type="ARBA" id="ARBA00082394"/>
    </source>
</evidence>
<feature type="domain" description="EGF-like" evidence="24">
    <location>
        <begin position="423"/>
        <end position="462"/>
    </location>
</feature>
<dbReference type="GO" id="GO:0005886">
    <property type="term" value="C:plasma membrane"/>
    <property type="evidence" value="ECO:0007669"/>
    <property type="project" value="UniProtKB-SubCell"/>
</dbReference>
<feature type="domain" description="GAIN-B" evidence="25">
    <location>
        <begin position="727"/>
        <end position="889"/>
    </location>
</feature>
<dbReference type="Bgee" id="ENSECAG00000017237">
    <property type="expression patterns" value="Expressed in synovial membrane of synovial joint and 14 other cell types or tissues"/>
</dbReference>
<feature type="domain" description="EGF-like" evidence="24">
    <location>
        <begin position="334"/>
        <end position="373"/>
    </location>
</feature>
<evidence type="ECO:0000256" key="13">
    <source>
        <dbReference type="ARBA" id="ARBA00023136"/>
    </source>
</evidence>
<keyword evidence="8" id="KW-0106">Calcium</keyword>
<dbReference type="SUPFAM" id="SSF57196">
    <property type="entry name" value="EGF/Laminin"/>
    <property type="match status" value="6"/>
</dbReference>
<evidence type="ECO:0000256" key="11">
    <source>
        <dbReference type="ARBA" id="ARBA00023040"/>
    </source>
</evidence>
<dbReference type="PANTHER" id="PTHR12011">
    <property type="entry name" value="ADHESION G-PROTEIN COUPLED RECEPTOR"/>
    <property type="match status" value="1"/>
</dbReference>
<gene>
    <name evidence="27 29" type="primary">ADGRE1</name>
</gene>
<evidence type="ECO:0000256" key="14">
    <source>
        <dbReference type="ARBA" id="ARBA00023157"/>
    </source>
</evidence>
<dbReference type="InterPro" id="IPR017981">
    <property type="entry name" value="GPCR_2-like_7TM"/>
</dbReference>
<evidence type="ECO:0000313" key="27">
    <source>
        <dbReference type="Ensembl" id="ENSECAP00000015167.4"/>
    </source>
</evidence>
<evidence type="ECO:0000256" key="1">
    <source>
        <dbReference type="ARBA" id="ARBA00004651"/>
    </source>
</evidence>
<feature type="transmembrane region" description="Helical" evidence="22">
    <location>
        <begin position="1043"/>
        <end position="1068"/>
    </location>
</feature>
<evidence type="ECO:0000256" key="5">
    <source>
        <dbReference type="ARBA" id="ARBA00022692"/>
    </source>
</evidence>
<protein>
    <recommendedName>
        <fullName evidence="19">EGF-like module receptor 1</fullName>
    </recommendedName>
    <alternativeName>
        <fullName evidence="18">EGF-like module-containing mucin-like hormone receptor-like 1</fullName>
    </alternativeName>
    <alternativeName>
        <fullName evidence="20">EMR1 hormone receptor</fullName>
    </alternativeName>
</protein>
<dbReference type="PROSITE" id="PS50261">
    <property type="entry name" value="G_PROTEIN_RECEP_F2_4"/>
    <property type="match status" value="1"/>
</dbReference>
<dbReference type="FunFam" id="2.10.25.10:FF:000462">
    <property type="entry name" value="Adhesion G protein-coupled receptor E1"/>
    <property type="match status" value="2"/>
</dbReference>
<keyword evidence="17" id="KW-0807">Transducer</keyword>
<dbReference type="InterPro" id="IPR001740">
    <property type="entry name" value="GPCR_2_EMR1-like_rcpt"/>
</dbReference>
<dbReference type="PROSITE" id="PS50221">
    <property type="entry name" value="GAIN_B"/>
    <property type="match status" value="1"/>
</dbReference>
<feature type="domain" description="EGF-like" evidence="24">
    <location>
        <begin position="282"/>
        <end position="320"/>
    </location>
</feature>
<evidence type="ECO:0000256" key="20">
    <source>
        <dbReference type="ARBA" id="ARBA00083098"/>
    </source>
</evidence>
<dbReference type="Proteomes" id="UP000002281">
    <property type="component" value="Chromosome 7"/>
</dbReference>
<dbReference type="Ensembl" id="ENSECAT00000018586.4">
    <property type="protein sequence ID" value="ENSECAP00000015167.4"/>
    <property type="gene ID" value="ENSECAG00000017237.4"/>
</dbReference>
<feature type="domain" description="EGF-like" evidence="24">
    <location>
        <begin position="92"/>
        <end position="130"/>
    </location>
</feature>
<evidence type="ECO:0000256" key="2">
    <source>
        <dbReference type="ARBA" id="ARBA00007343"/>
    </source>
</evidence>
<keyword evidence="14" id="KW-1015">Disulfide bond</keyword>
<feature type="transmembrane region" description="Helical" evidence="22">
    <location>
        <begin position="1003"/>
        <end position="1023"/>
    </location>
</feature>
<evidence type="ECO:0000256" key="21">
    <source>
        <dbReference type="PROSITE-ProRule" id="PRU00076"/>
    </source>
</evidence>
<dbReference type="Gene3D" id="2.60.220.50">
    <property type="match status" value="1"/>
</dbReference>
<dbReference type="InterPro" id="IPR049883">
    <property type="entry name" value="NOTCH1_EGF-like"/>
</dbReference>
<keyword evidence="28" id="KW-1185">Reference proteome</keyword>
<keyword evidence="9" id="KW-0391">Immunity</keyword>
<evidence type="ECO:0000256" key="6">
    <source>
        <dbReference type="ARBA" id="ARBA00022729"/>
    </source>
</evidence>
<feature type="transmembrane region" description="Helical" evidence="22">
    <location>
        <begin position="892"/>
        <end position="917"/>
    </location>
</feature>
<feature type="domain" description="EGF-like" evidence="24">
    <location>
        <begin position="233"/>
        <end position="270"/>
    </location>
</feature>
<dbReference type="InterPro" id="IPR018097">
    <property type="entry name" value="EGF_Ca-bd_CS"/>
</dbReference>
<keyword evidence="3" id="KW-1003">Cell membrane</keyword>
<dbReference type="PROSITE" id="PS01187">
    <property type="entry name" value="EGF_CA"/>
    <property type="match status" value="3"/>
</dbReference>
<dbReference type="PANTHER" id="PTHR12011:SF449">
    <property type="entry name" value="ADHESION G PROTEIN-COUPLED RECEPTOR E1"/>
    <property type="match status" value="1"/>
</dbReference>
<dbReference type="CDD" id="cd15439">
    <property type="entry name" value="7tmB2_EMR"/>
    <property type="match status" value="1"/>
</dbReference>
<dbReference type="PROSITE" id="PS50026">
    <property type="entry name" value="EGF_3"/>
    <property type="match status" value="12"/>
</dbReference>
<feature type="domain" description="G-protein coupled receptors family 2 profile 2" evidence="26">
    <location>
        <begin position="894"/>
        <end position="1140"/>
    </location>
</feature>
<dbReference type="HOGENOM" id="CLU_002753_3_7_1"/>
<feature type="domain" description="EGF-like" evidence="24">
    <location>
        <begin position="144"/>
        <end position="183"/>
    </location>
</feature>
<dbReference type="PROSITE" id="PS00650">
    <property type="entry name" value="G_PROTEIN_RECEP_F2_2"/>
    <property type="match status" value="1"/>
</dbReference>
<feature type="transmembrane region" description="Helical" evidence="22">
    <location>
        <begin position="959"/>
        <end position="983"/>
    </location>
</feature>
<dbReference type="GO" id="GO:0004930">
    <property type="term" value="F:G protein-coupled receptor activity"/>
    <property type="evidence" value="ECO:0007669"/>
    <property type="project" value="UniProtKB-KW"/>
</dbReference>
<keyword evidence="13 22" id="KW-0472">Membrane</keyword>
<organism evidence="27 28">
    <name type="scientific">Equus caballus</name>
    <name type="common">Horse</name>
    <dbReference type="NCBI Taxonomy" id="9796"/>
    <lineage>
        <taxon>Eukaryota</taxon>
        <taxon>Metazoa</taxon>
        <taxon>Chordata</taxon>
        <taxon>Craniata</taxon>
        <taxon>Vertebrata</taxon>
        <taxon>Euteleostomi</taxon>
        <taxon>Mammalia</taxon>
        <taxon>Eutheria</taxon>
        <taxon>Laurasiatheria</taxon>
        <taxon>Perissodactyla</taxon>
        <taxon>Equidae</taxon>
        <taxon>Equus</taxon>
    </lineage>
</organism>
<feature type="domain" description="EGF-like" evidence="24">
    <location>
        <begin position="463"/>
        <end position="500"/>
    </location>
</feature>
<evidence type="ECO:0000256" key="16">
    <source>
        <dbReference type="ARBA" id="ARBA00023180"/>
    </source>
</evidence>
<feature type="chain" id="PRO_5040110388" description="EGF-like module receptor 1" evidence="23">
    <location>
        <begin position="18"/>
        <end position="1181"/>
    </location>
</feature>
<keyword evidence="6 23" id="KW-0732">Signal</keyword>
<dbReference type="ExpressionAtlas" id="F6RWT4">
    <property type="expression patterns" value="baseline"/>
</dbReference>
<dbReference type="FunFam" id="2.10.25.10:FF:000243">
    <property type="entry name" value="Adhesion G protein-coupled receptor E1"/>
    <property type="match status" value="5"/>
</dbReference>
<feature type="domain" description="EGF-like" evidence="24">
    <location>
        <begin position="374"/>
        <end position="411"/>
    </location>
</feature>
<accession>F6RWT4</accession>
<evidence type="ECO:0000256" key="8">
    <source>
        <dbReference type="ARBA" id="ARBA00022837"/>
    </source>
</evidence>
<dbReference type="InterPro" id="IPR000152">
    <property type="entry name" value="EGF-type_Asp/Asn_hydroxyl_site"/>
</dbReference>
<dbReference type="InterPro" id="IPR000203">
    <property type="entry name" value="GPS"/>
</dbReference>
<evidence type="ECO:0000256" key="22">
    <source>
        <dbReference type="SAM" id="Phobius"/>
    </source>
</evidence>
<feature type="transmembrane region" description="Helical" evidence="22">
    <location>
        <begin position="1088"/>
        <end position="1110"/>
    </location>
</feature>
<dbReference type="InterPro" id="IPR009030">
    <property type="entry name" value="Growth_fac_rcpt_cys_sf"/>
</dbReference>
<dbReference type="InterPro" id="IPR046338">
    <property type="entry name" value="GAIN_dom_sf"/>
</dbReference>
<evidence type="ECO:0000256" key="7">
    <source>
        <dbReference type="ARBA" id="ARBA00022737"/>
    </source>
</evidence>
<evidence type="ECO:0000256" key="18">
    <source>
        <dbReference type="ARBA" id="ARBA00081625"/>
    </source>
</evidence>
<comment type="subcellular location">
    <subcellularLocation>
        <location evidence="1">Cell membrane</location>
        <topology evidence="1">Multi-pass membrane protein</topology>
    </subcellularLocation>
</comment>
<evidence type="ECO:0000256" key="9">
    <source>
        <dbReference type="ARBA" id="ARBA00022859"/>
    </source>
</evidence>
<sequence length="1181" mass="128065">MWSFSLLLFWGCCRIYSCETPTSSPLGSKSWREKLNLKGTAFETNECVDTTICPAYATCTDTSKSYYCSCKKGFLSSNGLAQFQGSGVECKDIDECSKRPTPCGAHSVCKNLPGRYKCSCLPGFSSPTGNNWNPAKPGHFSCTDINECLSSGVCPEHSECTNSLGSYRCTCLPGFSSRNSICEDVDECADPRSCPEHATCHNSLGSYSCVCNQGFVSSSGNVRFQGQGETCEDVDECADPKSCPEHATCHNSPGSYSCVCNQGFASSSGNVRFQGQGETCADIDECSKKPSPCGANSVCKNLPGKYKCSCLPGFSSPTGNDWNPAKPGRFSCTDINECLSSGICPEHSECTNSLGSYSCSCRAGFSSRNSICEDVDECADPKSCPEHTTCHNSPGSYSCVCNQGFASSSGNVRFQGQGETCADINECLSSGVCPEHSECTNSLGSYSCSCRAGFSSRNSICEDVDECADPKSCPEHATCHNSPGSYSCVCNQGFVSRSGNVRFQGQGETCEDIDECLNKPCLSNARCTNTPGSYFCTCHPGFAPGNGQLNSTDQETECRDIDECLRDPSPCGPNSICTNALGSYSCSCIVGFHPNPEGSWIYGNFSCERAPFKCKEDVLARNKQVHLCQTKTAVEPEDVAFCTQLNAVLSMLDDACENTSAVVSLKDMAENISSVLEQTSTSSNLTREAMSALAVVLLESVKRTTLEAFLNPSGNVSQTIRTEHLDVNSRVIKNECSEENMAFSLKAKGDKMTISCSTIKESGSTEISGVAFVSFAGMESLLNESFFRDSQTPMANSKRKLKINSRVVGGMLTGKKKDGFSEAVNYTLEHLEPKKKTESPMCVSWSTDEEGGRWVPSGCEIIEVSETHTVCRCKRMANLAIIMASGELTMEFSLFIISHVGMIISLVCLVLAIATFLLCRGIRSQTTSLHLHLCVCLFLAKLLFLTGVDKTDNETVCAIIAGFLHYLFLACFSWMLVEAVVLFLTVRNLKVVNYFSSRNIKMLYLCVVGYGLPGVVVAVLASVQPQGYGTPDRCWLKTETKFIWSFLGPVCGIIVINSILLTLTLWILKQKLSTVNADVSTLKDNRLLTFKAFAQLFILGCSWVLGVFQIGPMAGIMAYLFTIINSLQGAFIFIIHCLLNHQVREAYRRCFTRKAKSSSQVSQTSGIFLSSMSSNSKTERD</sequence>
<dbReference type="PROSITE" id="PS00010">
    <property type="entry name" value="ASX_HYDROXYL"/>
    <property type="match status" value="12"/>
</dbReference>
<comment type="caution">
    <text evidence="21">Lacks conserved residue(s) required for the propagation of feature annotation.</text>
</comment>
<feature type="domain" description="EGF-like" evidence="24">
    <location>
        <begin position="43"/>
        <end position="80"/>
    </location>
</feature>
<feature type="domain" description="EGF-like" evidence="24">
    <location>
        <begin position="512"/>
        <end position="548"/>
    </location>
</feature>
<dbReference type="SUPFAM" id="SSF81321">
    <property type="entry name" value="Family A G protein-coupled receptor-like"/>
    <property type="match status" value="1"/>
</dbReference>
<evidence type="ECO:0000256" key="10">
    <source>
        <dbReference type="ARBA" id="ARBA00022989"/>
    </source>
</evidence>
<keyword evidence="15" id="KW-0675">Receptor</keyword>
<dbReference type="Gene3D" id="1.20.1070.10">
    <property type="entry name" value="Rhodopsin 7-helix transmembrane proteins"/>
    <property type="match status" value="1"/>
</dbReference>
<dbReference type="Pfam" id="PF00002">
    <property type="entry name" value="7tm_2"/>
    <property type="match status" value="1"/>
</dbReference>
<dbReference type="Pfam" id="PF01825">
    <property type="entry name" value="GPS"/>
    <property type="match status" value="1"/>
</dbReference>
<dbReference type="GO" id="GO:0005509">
    <property type="term" value="F:calcium ion binding"/>
    <property type="evidence" value="ECO:0007669"/>
    <property type="project" value="InterPro"/>
</dbReference>
<dbReference type="PROSITE" id="PS01186">
    <property type="entry name" value="EGF_2"/>
    <property type="match status" value="3"/>
</dbReference>
<evidence type="ECO:0000259" key="26">
    <source>
        <dbReference type="PROSITE" id="PS50261"/>
    </source>
</evidence>
<dbReference type="InterPro" id="IPR001881">
    <property type="entry name" value="EGF-like_Ca-bd_dom"/>
</dbReference>
<reference evidence="27" key="3">
    <citation type="submission" date="2025-09" db="UniProtKB">
        <authorList>
            <consortium name="Ensembl"/>
        </authorList>
    </citation>
    <scope>IDENTIFICATION</scope>
    <source>
        <strain evidence="27">Thoroughbred</strain>
    </source>
</reference>
<dbReference type="InterPro" id="IPR017983">
    <property type="entry name" value="GPCR_2_secretin-like_CS"/>
</dbReference>
<dbReference type="AlphaFoldDB" id="F6RWT4"/>
<keyword evidence="10 22" id="KW-1133">Transmembrane helix</keyword>
<feature type="domain" description="EGF-like" evidence="24">
    <location>
        <begin position="184"/>
        <end position="221"/>
    </location>
</feature>
<proteinExistence type="inferred from homology"/>
<name>F6RWT4_HORSE</name>
<dbReference type="FunFam" id="2.60.220.50:FF:000013">
    <property type="entry name" value="Adhesion G protein-coupled receptor E1"/>
    <property type="match status" value="1"/>
</dbReference>
<dbReference type="GO" id="GO:0002250">
    <property type="term" value="P:adaptive immune response"/>
    <property type="evidence" value="ECO:0007669"/>
    <property type="project" value="UniProtKB-KW"/>
</dbReference>
<keyword evidence="11" id="KW-0297">G-protein coupled receptor</keyword>
<evidence type="ECO:0000256" key="15">
    <source>
        <dbReference type="ARBA" id="ARBA00023170"/>
    </source>
</evidence>
<reference evidence="27" key="2">
    <citation type="submission" date="2025-08" db="UniProtKB">
        <authorList>
            <consortium name="Ensembl"/>
        </authorList>
    </citation>
    <scope>IDENTIFICATION</scope>
    <source>
        <strain evidence="27">Thoroughbred</strain>
    </source>
</reference>
<feature type="domain" description="EGF-like" evidence="24">
    <location>
        <begin position="560"/>
        <end position="597"/>
    </location>
</feature>
<keyword evidence="16" id="KW-0325">Glycoprotein</keyword>
<dbReference type="PRINTS" id="PR00249">
    <property type="entry name" value="GPCRSECRETIN"/>
</dbReference>
<dbReference type="VGNC" id="VGNC:59143">
    <property type="gene designation" value="ADGRE1"/>
</dbReference>
<evidence type="ECO:0000313" key="28">
    <source>
        <dbReference type="Proteomes" id="UP000002281"/>
    </source>
</evidence>
<feature type="transmembrane region" description="Helical" evidence="22">
    <location>
        <begin position="1116"/>
        <end position="1139"/>
    </location>
</feature>
<keyword evidence="4 21" id="KW-0245">EGF-like domain</keyword>
<dbReference type="PRINTS" id="PR01128">
    <property type="entry name" value="EMR1HORMONER"/>
</dbReference>
<comment type="similarity">
    <text evidence="2">Belongs to the G-protein coupled receptor 2 family. Adhesion G-protein coupled receptor (ADGR) subfamily.</text>
</comment>
<evidence type="ECO:0000256" key="23">
    <source>
        <dbReference type="SAM" id="SignalP"/>
    </source>
</evidence>
<dbReference type="SUPFAM" id="SSF57184">
    <property type="entry name" value="Growth factor receptor domain"/>
    <property type="match status" value="2"/>
</dbReference>
<keyword evidence="5 22" id="KW-0812">Transmembrane</keyword>
<keyword evidence="12" id="KW-1064">Adaptive immunity</keyword>
<keyword evidence="7" id="KW-0677">Repeat</keyword>
<dbReference type="FunFam" id="2.10.25.10:FF:000453">
    <property type="entry name" value="Adhesion G protein-coupled receptor E1"/>
    <property type="match status" value="1"/>
</dbReference>
<dbReference type="GeneTree" id="ENSGT00940000161354"/>
<dbReference type="SMART" id="SM00179">
    <property type="entry name" value="EGF_CA"/>
    <property type="match status" value="12"/>
</dbReference>
<dbReference type="SMART" id="SM00303">
    <property type="entry name" value="GPS"/>
    <property type="match status" value="1"/>
</dbReference>
<dbReference type="SMART" id="SM00181">
    <property type="entry name" value="EGF"/>
    <property type="match status" value="12"/>
</dbReference>
<evidence type="ECO:0000256" key="12">
    <source>
        <dbReference type="ARBA" id="ARBA00023130"/>
    </source>
</evidence>
<dbReference type="Gene3D" id="2.10.25.10">
    <property type="entry name" value="Laminin"/>
    <property type="match status" value="12"/>
</dbReference>